<evidence type="ECO:0000313" key="2">
    <source>
        <dbReference type="Proteomes" id="UP000005237"/>
    </source>
</evidence>
<sequence length="195" mass="22239">MFTNRWARFEGVDPVIIQNQMAPEDPKTHTQLNEIVKGAGFEQPASLSSKLTAVVLNTSTVKGTQVHYLWLLEKHEEGTFSQKTHKLQKGHVFEGTFHQHLNGTWRCSRYDNPITPSIVSGGLDVKDRVWFKVLARDFKPKSFNSKFATVQAEYFGTILDTHAKLSADCEGKEITIQRRRGAEDIEYFWAVIDKV</sequence>
<dbReference type="Pfam" id="PF03312">
    <property type="entry name" value="DUF272"/>
    <property type="match status" value="1"/>
</dbReference>
<proteinExistence type="predicted"/>
<reference evidence="2" key="1">
    <citation type="submission" date="2010-08" db="EMBL/GenBank/DDBJ databases">
        <authorList>
            <consortium name="Caenorhabditis japonica Sequencing Consortium"/>
            <person name="Wilson R.K."/>
        </authorList>
    </citation>
    <scope>NUCLEOTIDE SEQUENCE [LARGE SCALE GENOMIC DNA]</scope>
    <source>
        <strain evidence="2">DF5081</strain>
    </source>
</reference>
<protein>
    <submittedName>
        <fullName evidence="1">Uncharacterized protein</fullName>
    </submittedName>
</protein>
<keyword evidence="2" id="KW-1185">Reference proteome</keyword>
<evidence type="ECO:0000313" key="1">
    <source>
        <dbReference type="EnsemblMetazoa" id="CJA26214.1"/>
    </source>
</evidence>
<dbReference type="PANTHER" id="PTHR21516">
    <property type="entry name" value="AAA_LID_7 DOMAIN-CONTAINING PROTEIN-RELATED-RELATED"/>
    <property type="match status" value="1"/>
</dbReference>
<dbReference type="Proteomes" id="UP000005237">
    <property type="component" value="Unassembled WGS sequence"/>
</dbReference>
<accession>A0A8R1EA45</accession>
<name>A0A8R1EA45_CAEJA</name>
<dbReference type="EnsemblMetazoa" id="CJA26214.1">
    <property type="protein sequence ID" value="CJA26214.1"/>
    <property type="gene ID" value="WBGene00181786"/>
</dbReference>
<dbReference type="AlphaFoldDB" id="A0A8R1EA45"/>
<organism evidence="1 2">
    <name type="scientific">Caenorhabditis japonica</name>
    <dbReference type="NCBI Taxonomy" id="281687"/>
    <lineage>
        <taxon>Eukaryota</taxon>
        <taxon>Metazoa</taxon>
        <taxon>Ecdysozoa</taxon>
        <taxon>Nematoda</taxon>
        <taxon>Chromadorea</taxon>
        <taxon>Rhabditida</taxon>
        <taxon>Rhabditina</taxon>
        <taxon>Rhabditomorpha</taxon>
        <taxon>Rhabditoidea</taxon>
        <taxon>Rhabditidae</taxon>
        <taxon>Peloderinae</taxon>
        <taxon>Caenorhabditis</taxon>
    </lineage>
</organism>
<dbReference type="InterPro" id="IPR004987">
    <property type="entry name" value="DUF272"/>
</dbReference>
<reference evidence="1" key="2">
    <citation type="submission" date="2022-06" db="UniProtKB">
        <authorList>
            <consortium name="EnsemblMetazoa"/>
        </authorList>
    </citation>
    <scope>IDENTIFICATION</scope>
    <source>
        <strain evidence="1">DF5081</strain>
    </source>
</reference>